<name>A0A0H5RT50_9EUKA</name>
<accession>A0A0H5RT50</accession>
<dbReference type="EMBL" id="HACM01011472">
    <property type="protein sequence ID" value="CRZ11914.1"/>
    <property type="molecule type" value="Transcribed_RNA"/>
</dbReference>
<sequence>ADTRLEAVESIVIDDAFVTADTNGMKAEELDLQFSSNENLSICEEVEKNSVSDAVLVKAGAQSPSKIAETTAEPDPFSNDNDFALQRRCCVSGNTARLWFDAAMNLLFFSTK</sequence>
<feature type="non-terminal residue" evidence="1">
    <location>
        <position position="1"/>
    </location>
</feature>
<organism evidence="1">
    <name type="scientific">Spongospora subterranea</name>
    <dbReference type="NCBI Taxonomy" id="70186"/>
    <lineage>
        <taxon>Eukaryota</taxon>
        <taxon>Sar</taxon>
        <taxon>Rhizaria</taxon>
        <taxon>Endomyxa</taxon>
        <taxon>Phytomyxea</taxon>
        <taxon>Plasmodiophorida</taxon>
        <taxon>Plasmodiophoridae</taxon>
        <taxon>Spongospora</taxon>
    </lineage>
</organism>
<dbReference type="AlphaFoldDB" id="A0A0H5RT50"/>
<evidence type="ECO:0000313" key="1">
    <source>
        <dbReference type="EMBL" id="CRZ11914.1"/>
    </source>
</evidence>
<reference evidence="1" key="1">
    <citation type="submission" date="2015-04" db="EMBL/GenBank/DDBJ databases">
        <title>The genome sequence of the plant pathogenic Rhizarian Plasmodiophora brassicae reveals insights in its biotrophic life cycle and the origin of chitin synthesis.</title>
        <authorList>
            <person name="Schwelm A."/>
            <person name="Fogelqvist J."/>
            <person name="Knaust A."/>
            <person name="Julke S."/>
            <person name="Lilja T."/>
            <person name="Dhandapani V."/>
            <person name="Bonilla-Rosso G."/>
            <person name="Karlsson M."/>
            <person name="Shevchenko A."/>
            <person name="Choi S.R."/>
            <person name="Kim H.G."/>
            <person name="Park J.Y."/>
            <person name="Lim Y.P."/>
            <person name="Ludwig-Muller J."/>
            <person name="Dixelius C."/>
        </authorList>
    </citation>
    <scope>NUCLEOTIDE SEQUENCE</scope>
    <source>
        <tissue evidence="1">Potato root galls</tissue>
    </source>
</reference>
<proteinExistence type="predicted"/>
<protein>
    <submittedName>
        <fullName evidence="1">Uncharacterized protein</fullName>
    </submittedName>
</protein>